<evidence type="ECO:0000256" key="1">
    <source>
        <dbReference type="SAM" id="Phobius"/>
    </source>
</evidence>
<name>A0ABT7V3P1_9ACTN</name>
<accession>A0ABT7V3P1</accession>
<keyword evidence="1" id="KW-0812">Transmembrane</keyword>
<keyword evidence="1" id="KW-0472">Membrane</keyword>
<proteinExistence type="predicted"/>
<feature type="transmembrane region" description="Helical" evidence="1">
    <location>
        <begin position="136"/>
        <end position="153"/>
    </location>
</feature>
<dbReference type="EMBL" id="JAUDEA010000007">
    <property type="protein sequence ID" value="MDM8271208.1"/>
    <property type="molecule type" value="Genomic_DNA"/>
</dbReference>
<gene>
    <name evidence="3" type="ORF">QUW25_05915</name>
</gene>
<comment type="caution">
    <text evidence="3">The sequence shown here is derived from an EMBL/GenBank/DDBJ whole genome shotgun (WGS) entry which is preliminary data.</text>
</comment>
<evidence type="ECO:0000313" key="4">
    <source>
        <dbReference type="Proteomes" id="UP001529256"/>
    </source>
</evidence>
<reference evidence="3 4" key="1">
    <citation type="submission" date="2023-06" db="EMBL/GenBank/DDBJ databases">
        <title>Identification and characterization of horizontal gene transfer across gut microbiota members of farm animals based on homology search.</title>
        <authorList>
            <person name="Schwarzerova J."/>
            <person name="Nykrynova M."/>
            <person name="Jureckova K."/>
            <person name="Cejkova D."/>
            <person name="Rychlik I."/>
        </authorList>
    </citation>
    <scope>NUCLEOTIDE SEQUENCE [LARGE SCALE GENOMIC DNA]</scope>
    <source>
        <strain evidence="3 4">153_Feed</strain>
    </source>
</reference>
<dbReference type="NCBIfam" id="NF037970">
    <property type="entry name" value="vanZ_1"/>
    <property type="match status" value="1"/>
</dbReference>
<keyword evidence="4" id="KW-1185">Reference proteome</keyword>
<dbReference type="Proteomes" id="UP001529256">
    <property type="component" value="Unassembled WGS sequence"/>
</dbReference>
<sequence length="161" mass="17674">MTLGEKNDSARRSSLRWTVALCCWVTFIWGHSLIQGPQSSLESGMVVSLMRPVFEALGVTDVDLMSLIVRKGAHFSEYAVLGVLARCLYGALRSERASFMTNYPVTFVIMVVMVPVVDECLQLFVPGRSGQPTDVLIDLAGLATGALLAWLVGRLRARRGR</sequence>
<dbReference type="InterPro" id="IPR006976">
    <property type="entry name" value="VanZ-like"/>
</dbReference>
<reference evidence="4" key="2">
    <citation type="submission" date="2023-06" db="EMBL/GenBank/DDBJ databases">
        <title>Identification and characterization of horizontal gene transfer across gut microbiota members of farm animals based on homology search.</title>
        <authorList>
            <person name="Zeman M."/>
            <person name="Kubasova T."/>
            <person name="Jahodarova E."/>
            <person name="Nykrynova M."/>
            <person name="Rychlik I."/>
        </authorList>
    </citation>
    <scope>NUCLEOTIDE SEQUENCE [LARGE SCALE GENOMIC DNA]</scope>
    <source>
        <strain evidence="4">153_Feed</strain>
    </source>
</reference>
<feature type="transmembrane region" description="Helical" evidence="1">
    <location>
        <begin position="75"/>
        <end position="92"/>
    </location>
</feature>
<feature type="domain" description="VanZ-like" evidence="2">
    <location>
        <begin position="18"/>
        <end position="152"/>
    </location>
</feature>
<evidence type="ECO:0000313" key="3">
    <source>
        <dbReference type="EMBL" id="MDM8271208.1"/>
    </source>
</evidence>
<evidence type="ECO:0000259" key="2">
    <source>
        <dbReference type="Pfam" id="PF04892"/>
    </source>
</evidence>
<feature type="transmembrane region" description="Helical" evidence="1">
    <location>
        <begin position="15"/>
        <end position="34"/>
    </location>
</feature>
<organism evidence="3 4">
    <name type="scientific">Thermophilibacter provencensis</name>
    <dbReference type="NCBI Taxonomy" id="1852386"/>
    <lineage>
        <taxon>Bacteria</taxon>
        <taxon>Bacillati</taxon>
        <taxon>Actinomycetota</taxon>
        <taxon>Coriobacteriia</taxon>
        <taxon>Coriobacteriales</taxon>
        <taxon>Atopobiaceae</taxon>
        <taxon>Thermophilibacter</taxon>
    </lineage>
</organism>
<dbReference type="RefSeq" id="WP_289511293.1">
    <property type="nucleotide sequence ID" value="NZ_JAUDEA010000007.1"/>
</dbReference>
<protein>
    <submittedName>
        <fullName evidence="3">VanZ family protein</fullName>
    </submittedName>
</protein>
<reference evidence="3 4" key="3">
    <citation type="submission" date="2023-06" db="EMBL/GenBank/DDBJ databases">
        <authorList>
            <person name="Zeman M."/>
            <person name="Kubasova T."/>
            <person name="Jahodarova E."/>
            <person name="Nykrynova M."/>
            <person name="Rychlik I."/>
        </authorList>
    </citation>
    <scope>NUCLEOTIDE SEQUENCE [LARGE SCALE GENOMIC DNA]</scope>
    <source>
        <strain evidence="3 4">153_Feed</strain>
    </source>
</reference>
<feature type="transmembrane region" description="Helical" evidence="1">
    <location>
        <begin position="104"/>
        <end position="124"/>
    </location>
</feature>
<keyword evidence="1" id="KW-1133">Transmembrane helix</keyword>
<dbReference type="Pfam" id="PF04892">
    <property type="entry name" value="VanZ"/>
    <property type="match status" value="1"/>
</dbReference>